<evidence type="ECO:0000256" key="1">
    <source>
        <dbReference type="SAM" id="MobiDB-lite"/>
    </source>
</evidence>
<dbReference type="Proteomes" id="UP000184330">
    <property type="component" value="Unassembled WGS sequence"/>
</dbReference>
<evidence type="ECO:0000313" key="2">
    <source>
        <dbReference type="EMBL" id="CZR63105.1"/>
    </source>
</evidence>
<dbReference type="Gene3D" id="3.30.710.10">
    <property type="entry name" value="Potassium Channel Kv1.1, Chain A"/>
    <property type="match status" value="1"/>
</dbReference>
<feature type="compositionally biased region" description="Polar residues" evidence="1">
    <location>
        <begin position="70"/>
        <end position="82"/>
    </location>
</feature>
<dbReference type="EMBL" id="FJOG01000022">
    <property type="protein sequence ID" value="CZR63105.1"/>
    <property type="molecule type" value="Genomic_DNA"/>
</dbReference>
<feature type="region of interest" description="Disordered" evidence="1">
    <location>
        <begin position="65"/>
        <end position="86"/>
    </location>
</feature>
<dbReference type="OrthoDB" id="3559066at2759"/>
<organism evidence="2 3">
    <name type="scientific">Phialocephala subalpina</name>
    <dbReference type="NCBI Taxonomy" id="576137"/>
    <lineage>
        <taxon>Eukaryota</taxon>
        <taxon>Fungi</taxon>
        <taxon>Dikarya</taxon>
        <taxon>Ascomycota</taxon>
        <taxon>Pezizomycotina</taxon>
        <taxon>Leotiomycetes</taxon>
        <taxon>Helotiales</taxon>
        <taxon>Mollisiaceae</taxon>
        <taxon>Phialocephala</taxon>
        <taxon>Phialocephala fortinii species complex</taxon>
    </lineage>
</organism>
<dbReference type="AlphaFoldDB" id="A0A1L7XDJ4"/>
<gene>
    <name evidence="2" type="ORF">PAC_13002</name>
</gene>
<evidence type="ECO:0008006" key="4">
    <source>
        <dbReference type="Google" id="ProtNLM"/>
    </source>
</evidence>
<keyword evidence="3" id="KW-1185">Reference proteome</keyword>
<protein>
    <recommendedName>
        <fullName evidence="4">BTB domain-containing protein</fullName>
    </recommendedName>
</protein>
<dbReference type="InterPro" id="IPR011333">
    <property type="entry name" value="SKP1/BTB/POZ_sf"/>
</dbReference>
<dbReference type="CDD" id="cd18186">
    <property type="entry name" value="BTB_POZ_ZBTB_KLHL-like"/>
    <property type="match status" value="1"/>
</dbReference>
<sequence length="345" mass="38840">MASFDQHQLEQLAHSVGRSRVLSAAIDGVFKEAVSQEVVLDEEEPPIVAKMIDFLYRLDYDDNRLGTEDQPPTSRPHNSAPSPVTFKFQEGTGSIPAVSGATIAEQPTGLNSVSLLVNARIYIIADKYDIQALKEWAVAKYKEVLPATWNSASFIESASLVFENTLESDRMLREVIIRKASENSKALFDRSEFVALLQSCGDFAAEVLRDVVFNQPDDAREPPSFVSDDAWNRYQDALQDELHIWYGAENDLTAWYALCRAIGVEPLPQSCEQCAEAVRRTHVNIVDLIEWGRSNSEEKVQTFRDVAELRAYTKETGKIFRNTLRQEGGNVVLRHLLRKIFRGSL</sequence>
<evidence type="ECO:0000313" key="3">
    <source>
        <dbReference type="Proteomes" id="UP000184330"/>
    </source>
</evidence>
<reference evidence="2 3" key="1">
    <citation type="submission" date="2016-03" db="EMBL/GenBank/DDBJ databases">
        <authorList>
            <person name="Ploux O."/>
        </authorList>
    </citation>
    <scope>NUCLEOTIDE SEQUENCE [LARGE SCALE GENOMIC DNA]</scope>
    <source>
        <strain evidence="2 3">UAMH 11012</strain>
    </source>
</reference>
<dbReference type="PANTHER" id="PTHR47843">
    <property type="entry name" value="BTB DOMAIN-CONTAINING PROTEIN-RELATED"/>
    <property type="match status" value="1"/>
</dbReference>
<accession>A0A1L7XDJ4</accession>
<dbReference type="PANTHER" id="PTHR47843:SF5">
    <property type="entry name" value="BTB_POZ DOMAIN PROTEIN"/>
    <property type="match status" value="1"/>
</dbReference>
<proteinExistence type="predicted"/>
<name>A0A1L7XDJ4_9HELO</name>